<evidence type="ECO:0000256" key="2">
    <source>
        <dbReference type="ARBA" id="ARBA00022448"/>
    </source>
</evidence>
<evidence type="ECO:0000259" key="8">
    <source>
        <dbReference type="PROSITE" id="PS50928"/>
    </source>
</evidence>
<dbReference type="PROSITE" id="PS50928">
    <property type="entry name" value="ABC_TM1"/>
    <property type="match status" value="1"/>
</dbReference>
<dbReference type="AlphaFoldDB" id="A0A7X0RN30"/>
<evidence type="ECO:0000313" key="10">
    <source>
        <dbReference type="Proteomes" id="UP000547209"/>
    </source>
</evidence>
<dbReference type="PANTHER" id="PTHR43744">
    <property type="entry name" value="ABC TRANSPORTER PERMEASE PROTEIN MG189-RELATED-RELATED"/>
    <property type="match status" value="1"/>
</dbReference>
<evidence type="ECO:0000256" key="4">
    <source>
        <dbReference type="ARBA" id="ARBA00022692"/>
    </source>
</evidence>
<feature type="transmembrane region" description="Helical" evidence="7">
    <location>
        <begin position="108"/>
        <end position="132"/>
    </location>
</feature>
<proteinExistence type="inferred from homology"/>
<dbReference type="GO" id="GO:0005886">
    <property type="term" value="C:plasma membrane"/>
    <property type="evidence" value="ECO:0007669"/>
    <property type="project" value="UniProtKB-SubCell"/>
</dbReference>
<evidence type="ECO:0000256" key="3">
    <source>
        <dbReference type="ARBA" id="ARBA00022475"/>
    </source>
</evidence>
<evidence type="ECO:0000256" key="1">
    <source>
        <dbReference type="ARBA" id="ARBA00004651"/>
    </source>
</evidence>
<keyword evidence="6 7" id="KW-0472">Membrane</keyword>
<keyword evidence="4 7" id="KW-0812">Transmembrane</keyword>
<feature type="transmembrane region" description="Helical" evidence="7">
    <location>
        <begin position="184"/>
        <end position="210"/>
    </location>
</feature>
<evidence type="ECO:0000313" key="9">
    <source>
        <dbReference type="EMBL" id="MBB6670490.1"/>
    </source>
</evidence>
<feature type="transmembrane region" description="Helical" evidence="7">
    <location>
        <begin position="242"/>
        <end position="263"/>
    </location>
</feature>
<organism evidence="9 10">
    <name type="scientific">Cohnella nanjingensis</name>
    <dbReference type="NCBI Taxonomy" id="1387779"/>
    <lineage>
        <taxon>Bacteria</taxon>
        <taxon>Bacillati</taxon>
        <taxon>Bacillota</taxon>
        <taxon>Bacilli</taxon>
        <taxon>Bacillales</taxon>
        <taxon>Paenibacillaceae</taxon>
        <taxon>Cohnella</taxon>
    </lineage>
</organism>
<protein>
    <submittedName>
        <fullName evidence="9">Carbohydrate ABC transporter permease</fullName>
    </submittedName>
</protein>
<keyword evidence="2 7" id="KW-0813">Transport</keyword>
<keyword evidence="10" id="KW-1185">Reference proteome</keyword>
<accession>A0A7X0RN30</accession>
<evidence type="ECO:0000256" key="6">
    <source>
        <dbReference type="ARBA" id="ARBA00023136"/>
    </source>
</evidence>
<dbReference type="Pfam" id="PF00528">
    <property type="entry name" value="BPD_transp_1"/>
    <property type="match status" value="1"/>
</dbReference>
<dbReference type="PANTHER" id="PTHR43744:SF8">
    <property type="entry name" value="SN-GLYCEROL-3-PHOSPHATE TRANSPORT SYSTEM PERMEASE PROTEIN UGPE"/>
    <property type="match status" value="1"/>
</dbReference>
<feature type="transmembrane region" description="Helical" evidence="7">
    <location>
        <begin position="144"/>
        <end position="163"/>
    </location>
</feature>
<dbReference type="EMBL" id="JACJVP010000008">
    <property type="protein sequence ID" value="MBB6670490.1"/>
    <property type="molecule type" value="Genomic_DNA"/>
</dbReference>
<comment type="similarity">
    <text evidence="7">Belongs to the binding-protein-dependent transport system permease family.</text>
</comment>
<evidence type="ECO:0000256" key="7">
    <source>
        <dbReference type="RuleBase" id="RU363032"/>
    </source>
</evidence>
<dbReference type="CDD" id="cd06261">
    <property type="entry name" value="TM_PBP2"/>
    <property type="match status" value="1"/>
</dbReference>
<feature type="transmembrane region" description="Helical" evidence="7">
    <location>
        <begin position="72"/>
        <end position="96"/>
    </location>
</feature>
<name>A0A7X0RN30_9BACL</name>
<dbReference type="InterPro" id="IPR035906">
    <property type="entry name" value="MetI-like_sf"/>
</dbReference>
<dbReference type="RefSeq" id="WP_185141935.1">
    <property type="nucleotide sequence ID" value="NZ_JACJVP010000008.1"/>
</dbReference>
<keyword evidence="5 7" id="KW-1133">Transmembrane helix</keyword>
<sequence>MSRSNARATALLQYLLLLIGLAVFIGPLLWLVSTMLKTQGQSLEFPPRWIPDPVTTEAFSRLFRSLPLAWHWLGNSLLIAVLVAIGTVLSGSLVAFGFARTQARSKNALFIVLMATMMIPYQTTLIPLYLIYKNIGWYDTWLPLIVPSYLAGAFYVFLFRQFFLTVPRELDEATYIDGGTSWTVYTRILLPLSVPVLMTGAIFAFVFSWADFFSPFLFLQTAEKYTFIIGLQLLIGTQSQDLPALAAGSMISLLPIAILYLFAQRYFTEGVVLTGTKG</sequence>
<reference evidence="9 10" key="1">
    <citation type="submission" date="2020-08" db="EMBL/GenBank/DDBJ databases">
        <title>Cohnella phylogeny.</title>
        <authorList>
            <person name="Dunlap C."/>
        </authorList>
    </citation>
    <scope>NUCLEOTIDE SEQUENCE [LARGE SCALE GENOMIC DNA]</scope>
    <source>
        <strain evidence="9 10">DSM 28246</strain>
    </source>
</reference>
<evidence type="ECO:0000256" key="5">
    <source>
        <dbReference type="ARBA" id="ARBA00022989"/>
    </source>
</evidence>
<dbReference type="Gene3D" id="1.10.3720.10">
    <property type="entry name" value="MetI-like"/>
    <property type="match status" value="1"/>
</dbReference>
<dbReference type="GO" id="GO:0055085">
    <property type="term" value="P:transmembrane transport"/>
    <property type="evidence" value="ECO:0007669"/>
    <property type="project" value="InterPro"/>
</dbReference>
<comment type="subcellular location">
    <subcellularLocation>
        <location evidence="1 7">Cell membrane</location>
        <topology evidence="1 7">Multi-pass membrane protein</topology>
    </subcellularLocation>
</comment>
<feature type="transmembrane region" description="Helical" evidence="7">
    <location>
        <begin position="12"/>
        <end position="32"/>
    </location>
</feature>
<dbReference type="Proteomes" id="UP000547209">
    <property type="component" value="Unassembled WGS sequence"/>
</dbReference>
<feature type="domain" description="ABC transmembrane type-1" evidence="8">
    <location>
        <begin position="73"/>
        <end position="263"/>
    </location>
</feature>
<keyword evidence="3" id="KW-1003">Cell membrane</keyword>
<comment type="caution">
    <text evidence="9">The sequence shown here is derived from an EMBL/GenBank/DDBJ whole genome shotgun (WGS) entry which is preliminary data.</text>
</comment>
<gene>
    <name evidence="9" type="ORF">H7C19_07290</name>
</gene>
<dbReference type="SUPFAM" id="SSF161098">
    <property type="entry name" value="MetI-like"/>
    <property type="match status" value="1"/>
</dbReference>
<dbReference type="InterPro" id="IPR000515">
    <property type="entry name" value="MetI-like"/>
</dbReference>